<comment type="caution">
    <text evidence="3">The sequence shown here is derived from an EMBL/GenBank/DDBJ whole genome shotgun (WGS) entry which is preliminary data.</text>
</comment>
<dbReference type="Gene3D" id="1.10.510.10">
    <property type="entry name" value="Transferase(Phosphotransferase) domain 1"/>
    <property type="match status" value="1"/>
</dbReference>
<reference evidence="3 4" key="1">
    <citation type="submission" date="2020-08" db="EMBL/GenBank/DDBJ databases">
        <title>Sequencing the genomes of 1000 actinobacteria strains.</title>
        <authorList>
            <person name="Klenk H.-P."/>
        </authorList>
    </citation>
    <scope>NUCLEOTIDE SEQUENCE [LARGE SCALE GENOMIC DNA]</scope>
    <source>
        <strain evidence="3 4">DSM 43036</strain>
    </source>
</reference>
<dbReference type="SUPFAM" id="SSF56112">
    <property type="entry name" value="Protein kinase-like (PK-like)"/>
    <property type="match status" value="1"/>
</dbReference>
<feature type="transmembrane region" description="Helical" evidence="1">
    <location>
        <begin position="585"/>
        <end position="606"/>
    </location>
</feature>
<dbReference type="InterPro" id="IPR000719">
    <property type="entry name" value="Prot_kinase_dom"/>
</dbReference>
<keyword evidence="4" id="KW-1185">Reference proteome</keyword>
<dbReference type="PROSITE" id="PS50011">
    <property type="entry name" value="PROTEIN_KINASE_DOM"/>
    <property type="match status" value="1"/>
</dbReference>
<feature type="domain" description="Protein kinase" evidence="2">
    <location>
        <begin position="170"/>
        <end position="481"/>
    </location>
</feature>
<keyword evidence="1" id="KW-0812">Transmembrane</keyword>
<feature type="transmembrane region" description="Helical" evidence="1">
    <location>
        <begin position="481"/>
        <end position="501"/>
    </location>
</feature>
<feature type="transmembrane region" description="Helical" evidence="1">
    <location>
        <begin position="521"/>
        <end position="540"/>
    </location>
</feature>
<protein>
    <recommendedName>
        <fullName evidence="2">Protein kinase domain-containing protein</fullName>
    </recommendedName>
</protein>
<organism evidence="3 4">
    <name type="scientific">Micromonospora echinospora</name>
    <name type="common">Micromonospora purpurea</name>
    <dbReference type="NCBI Taxonomy" id="1877"/>
    <lineage>
        <taxon>Bacteria</taxon>
        <taxon>Bacillati</taxon>
        <taxon>Actinomycetota</taxon>
        <taxon>Actinomycetes</taxon>
        <taxon>Micromonosporales</taxon>
        <taxon>Micromonosporaceae</taxon>
        <taxon>Micromonospora</taxon>
    </lineage>
</organism>
<feature type="transmembrane region" description="Helical" evidence="1">
    <location>
        <begin position="561"/>
        <end position="579"/>
    </location>
</feature>
<gene>
    <name evidence="3" type="ORF">FHU28_004624</name>
</gene>
<dbReference type="Proteomes" id="UP000618986">
    <property type="component" value="Unassembled WGS sequence"/>
</dbReference>
<keyword evidence="1" id="KW-1133">Transmembrane helix</keyword>
<proteinExistence type="predicted"/>
<evidence type="ECO:0000313" key="4">
    <source>
        <dbReference type="Proteomes" id="UP000618986"/>
    </source>
</evidence>
<accession>A0ABR6MJE0</accession>
<dbReference type="Pfam" id="PF00069">
    <property type="entry name" value="Pkinase"/>
    <property type="match status" value="1"/>
</dbReference>
<dbReference type="InterPro" id="IPR011009">
    <property type="entry name" value="Kinase-like_dom_sf"/>
</dbReference>
<dbReference type="EMBL" id="JACHJC010000001">
    <property type="protein sequence ID" value="MBB5114785.1"/>
    <property type="molecule type" value="Genomic_DNA"/>
</dbReference>
<feature type="transmembrane region" description="Helical" evidence="1">
    <location>
        <begin position="664"/>
        <end position="680"/>
    </location>
</feature>
<keyword evidence="1" id="KW-0472">Membrane</keyword>
<evidence type="ECO:0000256" key="1">
    <source>
        <dbReference type="SAM" id="Phobius"/>
    </source>
</evidence>
<evidence type="ECO:0000259" key="2">
    <source>
        <dbReference type="PROSITE" id="PS50011"/>
    </source>
</evidence>
<sequence length="733" mass="80370">MADDVRGAAPDGEPVEAVRQLLLGEIRDRNSADETGRLLGSPPEARLAATHQILADLMDTAADHESIYGVGAFLDGCQAALARLRQAADPHDPPVAALLAFLCLNVTLLDRRFEPPERAKQDASDDYCRELFRTTPVSAAIRALYRPGGRPGVSRPISEIDLRRWREIDFDSLEYHRAGTTSFILKATTLEPVDESGLHPELVLKCVLFPWSKLTSVAQATDEYAVRYGAGNTPSVVVHPLASTDQWVLMPYQEGETLGDHLIAFESSGPSPGARVAKARQVGLLLAEALHKLARSEPVDVNHRERQHLDLSPGNIILSDGRVHFIDLGVNHLYSRQVGIAEHDDAVYIAPEVKNRGQSEVADVYSLGIILIQVMVGSAARDGRVPDRVYAISPTIARMLDDFIEEQPKDRLLLLPDRPFRFDDLHRLMVLTFDLAAQESETSRSALRRWVARLAPASREVRTQYRQFRVARAAKVTHDTYLMGFALVATACWWFICAKTALWKVDDVLTFSAKPLPPADLRAAVIIGFGQALVGAKYYQSVLARLTARHIPGALARCTEVAVRAMCVVALPTVLLSVFWKPALWAWGCAAGAVAVSVTNLLLLLLSRRILRAGEASGLSTVPPAGDGVARGFEQWWWSMLLYAAVICVIAAGLQVGFLHDRDAYVFGLVVISVGIHYLSKFVTAGYEVRGGLSRALSVGERLSVLHRADPSRVRNWPPRLVAPRQPADPAIG</sequence>
<dbReference type="GeneID" id="300295160"/>
<name>A0ABR6MJE0_MICEC</name>
<dbReference type="RefSeq" id="WP_184686567.1">
    <property type="nucleotide sequence ID" value="NZ_JACHJC010000001.1"/>
</dbReference>
<evidence type="ECO:0000313" key="3">
    <source>
        <dbReference type="EMBL" id="MBB5114785.1"/>
    </source>
</evidence>
<feature type="transmembrane region" description="Helical" evidence="1">
    <location>
        <begin position="640"/>
        <end position="658"/>
    </location>
</feature>